<keyword evidence="18" id="KW-1185">Reference proteome</keyword>
<dbReference type="SUPFAM" id="SSF46565">
    <property type="entry name" value="Chaperone J-domain"/>
    <property type="match status" value="1"/>
</dbReference>
<dbReference type="GO" id="GO:0042026">
    <property type="term" value="P:protein refolding"/>
    <property type="evidence" value="ECO:0007669"/>
    <property type="project" value="TreeGrafter"/>
</dbReference>
<dbReference type="GO" id="GO:0006260">
    <property type="term" value="P:DNA replication"/>
    <property type="evidence" value="ECO:0007669"/>
    <property type="project" value="UniProtKB-KW"/>
</dbReference>
<keyword evidence="4 13" id="KW-0235">DNA replication</keyword>
<evidence type="ECO:0000256" key="8">
    <source>
        <dbReference type="ARBA" id="ARBA00022833"/>
    </source>
</evidence>
<dbReference type="HAMAP" id="MF_01152">
    <property type="entry name" value="DnaJ"/>
    <property type="match status" value="1"/>
</dbReference>
<keyword evidence="6 13" id="KW-0677">Repeat</keyword>
<comment type="domain">
    <text evidence="13">The J domain is necessary and sufficient to stimulate DnaK ATPase activity. Zinc center 1 plays an important role in the autonomous, DnaK-independent chaperone activity of DnaJ. Zinc center 2 is essential for interaction with DnaK and for DnaJ activity.</text>
</comment>
<comment type="cofactor">
    <cofactor evidence="13">
        <name>Zn(2+)</name>
        <dbReference type="ChEBI" id="CHEBI:29105"/>
    </cofactor>
    <text evidence="13">Binds 2 Zn(2+) ions per monomer.</text>
</comment>
<keyword evidence="8 13" id="KW-0862">Zinc</keyword>
<evidence type="ECO:0000259" key="16">
    <source>
        <dbReference type="PROSITE" id="PS51188"/>
    </source>
</evidence>
<dbReference type="CDD" id="cd06257">
    <property type="entry name" value="DnaJ"/>
    <property type="match status" value="1"/>
</dbReference>
<feature type="binding site" evidence="13">
    <location>
        <position position="152"/>
    </location>
    <ligand>
        <name>Zn(2+)</name>
        <dbReference type="ChEBI" id="CHEBI:29105"/>
        <label>1</label>
    </ligand>
</feature>
<dbReference type="GO" id="GO:0005524">
    <property type="term" value="F:ATP binding"/>
    <property type="evidence" value="ECO:0007669"/>
    <property type="project" value="InterPro"/>
</dbReference>
<dbReference type="CDD" id="cd10747">
    <property type="entry name" value="DnaJ_C"/>
    <property type="match status" value="1"/>
</dbReference>
<dbReference type="Pfam" id="PF01556">
    <property type="entry name" value="DnaJ_C"/>
    <property type="match status" value="1"/>
</dbReference>
<dbReference type="CDD" id="cd10719">
    <property type="entry name" value="DnaJ_zf"/>
    <property type="match status" value="1"/>
</dbReference>
<dbReference type="AlphaFoldDB" id="A0A081NEQ7"/>
<feature type="binding site" evidence="13">
    <location>
        <position position="172"/>
    </location>
    <ligand>
        <name>Zn(2+)</name>
        <dbReference type="ChEBI" id="CHEBI:29105"/>
        <label>2</label>
    </ligand>
</feature>
<dbReference type="Gene3D" id="1.10.287.110">
    <property type="entry name" value="DnaJ domain"/>
    <property type="match status" value="1"/>
</dbReference>
<evidence type="ECO:0000256" key="2">
    <source>
        <dbReference type="ARBA" id="ARBA00011738"/>
    </source>
</evidence>
<feature type="binding site" evidence="13">
    <location>
        <position position="191"/>
    </location>
    <ligand>
        <name>Zn(2+)</name>
        <dbReference type="ChEBI" id="CHEBI:29105"/>
        <label>2</label>
    </ligand>
</feature>
<comment type="similarity">
    <text evidence="11 13">Belongs to the DnaJ family.</text>
</comment>
<dbReference type="InterPro" id="IPR008971">
    <property type="entry name" value="HSP40/DnaJ_pept-bd"/>
</dbReference>
<dbReference type="PROSITE" id="PS00636">
    <property type="entry name" value="DNAJ_1"/>
    <property type="match status" value="1"/>
</dbReference>
<evidence type="ECO:0000256" key="6">
    <source>
        <dbReference type="ARBA" id="ARBA00022737"/>
    </source>
</evidence>
<dbReference type="NCBIfam" id="NF008035">
    <property type="entry name" value="PRK10767.1"/>
    <property type="match status" value="1"/>
</dbReference>
<feature type="binding site" evidence="13">
    <location>
        <position position="155"/>
    </location>
    <ligand>
        <name>Zn(2+)</name>
        <dbReference type="ChEBI" id="CHEBI:29105"/>
        <label>1</label>
    </ligand>
</feature>
<feature type="domain" description="CR-type" evidence="16">
    <location>
        <begin position="139"/>
        <end position="217"/>
    </location>
</feature>
<dbReference type="PROSITE" id="PS51188">
    <property type="entry name" value="ZF_CR"/>
    <property type="match status" value="1"/>
</dbReference>
<dbReference type="NCBIfam" id="TIGR02349">
    <property type="entry name" value="DnaJ_bact"/>
    <property type="match status" value="1"/>
</dbReference>
<protein>
    <recommendedName>
        <fullName evidence="12 13">Chaperone protein DnaJ</fullName>
    </recommendedName>
</protein>
<dbReference type="InterPro" id="IPR036410">
    <property type="entry name" value="HSP_DnaJ_Cys-rich_dom_sf"/>
</dbReference>
<dbReference type="SMART" id="SM00271">
    <property type="entry name" value="DnaJ"/>
    <property type="match status" value="1"/>
</dbReference>
<keyword evidence="3 13" id="KW-0963">Cytoplasm</keyword>
<evidence type="ECO:0000256" key="3">
    <source>
        <dbReference type="ARBA" id="ARBA00022490"/>
    </source>
</evidence>
<keyword evidence="7 13" id="KW-0863">Zinc-finger</keyword>
<dbReference type="Pfam" id="PF00684">
    <property type="entry name" value="DnaJ_CXXCXGXG"/>
    <property type="match status" value="1"/>
</dbReference>
<dbReference type="PANTHER" id="PTHR43096:SF48">
    <property type="entry name" value="CHAPERONE PROTEIN DNAJ"/>
    <property type="match status" value="1"/>
</dbReference>
<dbReference type="Gene3D" id="2.60.260.20">
    <property type="entry name" value="Urease metallochaperone UreE, N-terminal domain"/>
    <property type="match status" value="2"/>
</dbReference>
<keyword evidence="10 13" id="KW-0143">Chaperone</keyword>
<dbReference type="InterPro" id="IPR012724">
    <property type="entry name" value="DnaJ"/>
</dbReference>
<evidence type="ECO:0000256" key="5">
    <source>
        <dbReference type="ARBA" id="ARBA00022723"/>
    </source>
</evidence>
<evidence type="ECO:0000256" key="11">
    <source>
        <dbReference type="ARBA" id="ARBA00061004"/>
    </source>
</evidence>
<sequence length="384" mass="41440">MAKRDFYEVLGVEKGASDKEIKKAYRRMAMKFHPDRNPDDTDAEENFKEVNEAFEILSDDQKRAAYDQYGHAGVDPSMGGMGGAGGFGGAGAGGFGDIFGDVFGDIFGGGGHGHSRSSVQRGADLRYQLELSLEEAVKGTTKKIKIPSLVGCNSCDGSGAKKGTSPVTCTTCGGMGQVRMQQGFFSVQQACPDCHGTGKMIKDPCRECHGEGRVQEYKTLSVKIPSGVDTGDRIRLAGEGEAGFNGGPAGDLYVQVSVADHPIFQRDGKHLYCEVPITFVDAALGGELEVPTLDGRVKLKIPKETQTGKLFRLRDKGVTPVRGGGRGDLMCRVVVETPVHLTERQRELMNELKDTFAAEGEDRQSPRKTSFFEGVKKFFDDMAS</sequence>
<dbReference type="GO" id="GO:0031072">
    <property type="term" value="F:heat shock protein binding"/>
    <property type="evidence" value="ECO:0007669"/>
    <property type="project" value="InterPro"/>
</dbReference>
<evidence type="ECO:0000313" key="17">
    <source>
        <dbReference type="EMBL" id="KEQ16930.1"/>
    </source>
</evidence>
<feature type="zinc finger region" description="CR-type" evidence="14">
    <location>
        <begin position="139"/>
        <end position="217"/>
    </location>
</feature>
<feature type="binding site" evidence="13">
    <location>
        <position position="169"/>
    </location>
    <ligand>
        <name>Zn(2+)</name>
        <dbReference type="ChEBI" id="CHEBI:29105"/>
        <label>2</label>
    </ligand>
</feature>
<feature type="repeat" description="CXXCXGXG motif" evidence="13">
    <location>
        <begin position="152"/>
        <end position="159"/>
    </location>
</feature>
<evidence type="ECO:0000256" key="10">
    <source>
        <dbReference type="ARBA" id="ARBA00023186"/>
    </source>
</evidence>
<dbReference type="GO" id="GO:0008270">
    <property type="term" value="F:zinc ion binding"/>
    <property type="evidence" value="ECO:0007669"/>
    <property type="project" value="UniProtKB-UniRule"/>
</dbReference>
<feature type="repeat" description="CXXCXGXG motif" evidence="13">
    <location>
        <begin position="205"/>
        <end position="212"/>
    </location>
</feature>
<dbReference type="InterPro" id="IPR001623">
    <property type="entry name" value="DnaJ_domain"/>
</dbReference>
<comment type="function">
    <text evidence="13">Participates actively in the response to hyperosmotic and heat shock by preventing the aggregation of stress-denatured proteins and by disaggregating proteins, also in an autonomous, DnaK-independent fashion. Unfolded proteins bind initially to DnaJ; upon interaction with the DnaJ-bound protein, DnaK hydrolyzes its bound ATP, resulting in the formation of a stable complex. GrpE releases ADP from DnaK; ATP binding to DnaK triggers the release of the substrate protein, thus completing the reaction cycle. Several rounds of ATP-dependent interactions between DnaJ, DnaK and GrpE are required for fully efficient folding. Also involved, together with DnaK and GrpE, in the DNA replication of plasmids through activation of initiation proteins.</text>
</comment>
<dbReference type="FunFam" id="2.60.260.20:FF:000004">
    <property type="entry name" value="Molecular chaperone DnaJ"/>
    <property type="match status" value="1"/>
</dbReference>
<comment type="subcellular location">
    <subcellularLocation>
        <location evidence="1 13">Cytoplasm</location>
    </subcellularLocation>
</comment>
<dbReference type="PRINTS" id="PR00625">
    <property type="entry name" value="JDOMAIN"/>
</dbReference>
<evidence type="ECO:0000256" key="9">
    <source>
        <dbReference type="ARBA" id="ARBA00023016"/>
    </source>
</evidence>
<comment type="caution">
    <text evidence="17">The sequence shown here is derived from an EMBL/GenBank/DDBJ whole genome shotgun (WGS) entry which is preliminary data.</text>
</comment>
<dbReference type="Proteomes" id="UP000028073">
    <property type="component" value="Unassembled WGS sequence"/>
</dbReference>
<dbReference type="SUPFAM" id="SSF57938">
    <property type="entry name" value="DnaJ/Hsp40 cysteine-rich domain"/>
    <property type="match status" value="1"/>
</dbReference>
<keyword evidence="9 13" id="KW-0346">Stress response</keyword>
<dbReference type="InterPro" id="IPR018253">
    <property type="entry name" value="DnaJ_domain_CS"/>
</dbReference>
<dbReference type="RefSeq" id="WP_034839225.1">
    <property type="nucleotide sequence ID" value="NZ_JOKH01000004.1"/>
</dbReference>
<dbReference type="STRING" id="1137799.GZ78_20045"/>
<dbReference type="GO" id="GO:0051082">
    <property type="term" value="F:unfolded protein binding"/>
    <property type="evidence" value="ECO:0007669"/>
    <property type="project" value="UniProtKB-UniRule"/>
</dbReference>
<gene>
    <name evidence="13" type="primary">dnaJ</name>
    <name evidence="17" type="ORF">GZ78_20045</name>
</gene>
<evidence type="ECO:0000256" key="7">
    <source>
        <dbReference type="ARBA" id="ARBA00022771"/>
    </source>
</evidence>
<dbReference type="InterPro" id="IPR001305">
    <property type="entry name" value="HSP_DnaJ_Cys-rich_dom"/>
</dbReference>
<feature type="repeat" description="CXXCXGXG motif" evidence="13">
    <location>
        <begin position="191"/>
        <end position="198"/>
    </location>
</feature>
<organism evidence="17 18">
    <name type="scientific">Endozoicomonas numazuensis</name>
    <dbReference type="NCBI Taxonomy" id="1137799"/>
    <lineage>
        <taxon>Bacteria</taxon>
        <taxon>Pseudomonadati</taxon>
        <taxon>Pseudomonadota</taxon>
        <taxon>Gammaproteobacteria</taxon>
        <taxon>Oceanospirillales</taxon>
        <taxon>Endozoicomonadaceae</taxon>
        <taxon>Endozoicomonas</taxon>
    </lineage>
</organism>
<dbReference type="Gene3D" id="2.10.230.10">
    <property type="entry name" value="Heat shock protein DnaJ, cysteine-rich domain"/>
    <property type="match status" value="1"/>
</dbReference>
<dbReference type="Pfam" id="PF00226">
    <property type="entry name" value="DnaJ"/>
    <property type="match status" value="1"/>
</dbReference>
<evidence type="ECO:0000256" key="13">
    <source>
        <dbReference type="HAMAP-Rule" id="MF_01152"/>
    </source>
</evidence>
<proteinExistence type="inferred from homology"/>
<evidence type="ECO:0000256" key="12">
    <source>
        <dbReference type="ARBA" id="ARBA00067609"/>
    </source>
</evidence>
<feature type="binding site" evidence="13">
    <location>
        <position position="205"/>
    </location>
    <ligand>
        <name>Zn(2+)</name>
        <dbReference type="ChEBI" id="CHEBI:29105"/>
        <label>1</label>
    </ligand>
</feature>
<keyword evidence="5 13" id="KW-0479">Metal-binding</keyword>
<feature type="binding site" evidence="13">
    <location>
        <position position="208"/>
    </location>
    <ligand>
        <name>Zn(2+)</name>
        <dbReference type="ChEBI" id="CHEBI:29105"/>
        <label>1</label>
    </ligand>
</feature>
<evidence type="ECO:0000256" key="14">
    <source>
        <dbReference type="PROSITE-ProRule" id="PRU00546"/>
    </source>
</evidence>
<feature type="domain" description="J" evidence="15">
    <location>
        <begin position="5"/>
        <end position="70"/>
    </location>
</feature>
<evidence type="ECO:0000313" key="18">
    <source>
        <dbReference type="Proteomes" id="UP000028073"/>
    </source>
</evidence>
<dbReference type="EMBL" id="JOKH01000004">
    <property type="protein sequence ID" value="KEQ16930.1"/>
    <property type="molecule type" value="Genomic_DNA"/>
</dbReference>
<reference evidence="17 18" key="1">
    <citation type="submission" date="2014-06" db="EMBL/GenBank/DDBJ databases">
        <title>Whole Genome Sequences of Three Symbiotic Endozoicomonas Bacteria.</title>
        <authorList>
            <person name="Neave M.J."/>
            <person name="Apprill A."/>
            <person name="Voolstra C.R."/>
        </authorList>
    </citation>
    <scope>NUCLEOTIDE SEQUENCE [LARGE SCALE GENOMIC DNA]</scope>
    <source>
        <strain evidence="17 18">DSM 25634</strain>
    </source>
</reference>
<evidence type="ECO:0000259" key="15">
    <source>
        <dbReference type="PROSITE" id="PS50076"/>
    </source>
</evidence>
<feature type="repeat" description="CXXCXGXG motif" evidence="13">
    <location>
        <begin position="169"/>
        <end position="176"/>
    </location>
</feature>
<dbReference type="InterPro" id="IPR036869">
    <property type="entry name" value="J_dom_sf"/>
</dbReference>
<dbReference type="InterPro" id="IPR002939">
    <property type="entry name" value="DnaJ_C"/>
</dbReference>
<dbReference type="eggNOG" id="COG0484">
    <property type="taxonomic scope" value="Bacteria"/>
</dbReference>
<dbReference type="PANTHER" id="PTHR43096">
    <property type="entry name" value="DNAJ HOMOLOG 1, MITOCHONDRIAL-RELATED"/>
    <property type="match status" value="1"/>
</dbReference>
<evidence type="ECO:0000256" key="4">
    <source>
        <dbReference type="ARBA" id="ARBA00022705"/>
    </source>
</evidence>
<accession>A0A081NEQ7</accession>
<name>A0A081NEQ7_9GAMM</name>
<dbReference type="FunFam" id="1.10.287.110:FF:000031">
    <property type="entry name" value="Molecular chaperone DnaJ"/>
    <property type="match status" value="1"/>
</dbReference>
<dbReference type="GO" id="GO:0005737">
    <property type="term" value="C:cytoplasm"/>
    <property type="evidence" value="ECO:0007669"/>
    <property type="project" value="UniProtKB-SubCell"/>
</dbReference>
<dbReference type="GO" id="GO:0009408">
    <property type="term" value="P:response to heat"/>
    <property type="evidence" value="ECO:0007669"/>
    <property type="project" value="InterPro"/>
</dbReference>
<dbReference type="FunFam" id="2.10.230.10:FF:000002">
    <property type="entry name" value="Molecular chaperone DnaJ"/>
    <property type="match status" value="1"/>
</dbReference>
<evidence type="ECO:0000256" key="1">
    <source>
        <dbReference type="ARBA" id="ARBA00004496"/>
    </source>
</evidence>
<dbReference type="OrthoDB" id="9779889at2"/>
<feature type="binding site" evidence="13">
    <location>
        <position position="194"/>
    </location>
    <ligand>
        <name>Zn(2+)</name>
        <dbReference type="ChEBI" id="CHEBI:29105"/>
        <label>2</label>
    </ligand>
</feature>
<comment type="subunit">
    <text evidence="2 13">Homodimer.</text>
</comment>
<dbReference type="PROSITE" id="PS50076">
    <property type="entry name" value="DNAJ_2"/>
    <property type="match status" value="1"/>
</dbReference>
<dbReference type="SUPFAM" id="SSF49493">
    <property type="entry name" value="HSP40/DnaJ peptide-binding domain"/>
    <property type="match status" value="2"/>
</dbReference>